<dbReference type="EMBL" id="JAACJM010000051">
    <property type="protein sequence ID" value="KAF5357472.1"/>
    <property type="molecule type" value="Genomic_DNA"/>
</dbReference>
<name>A0A8H5LHM6_9AGAR</name>
<dbReference type="AlphaFoldDB" id="A0A8H5LHM6"/>
<keyword evidence="2" id="KW-1185">Reference proteome</keyword>
<protein>
    <submittedName>
        <fullName evidence="1">Uncharacterized protein</fullName>
    </submittedName>
</protein>
<evidence type="ECO:0000313" key="2">
    <source>
        <dbReference type="Proteomes" id="UP000559256"/>
    </source>
</evidence>
<proteinExistence type="predicted"/>
<organism evidence="1 2">
    <name type="scientific">Tetrapyrgos nigripes</name>
    <dbReference type="NCBI Taxonomy" id="182062"/>
    <lineage>
        <taxon>Eukaryota</taxon>
        <taxon>Fungi</taxon>
        <taxon>Dikarya</taxon>
        <taxon>Basidiomycota</taxon>
        <taxon>Agaricomycotina</taxon>
        <taxon>Agaricomycetes</taxon>
        <taxon>Agaricomycetidae</taxon>
        <taxon>Agaricales</taxon>
        <taxon>Marasmiineae</taxon>
        <taxon>Marasmiaceae</taxon>
        <taxon>Tetrapyrgos</taxon>
    </lineage>
</organism>
<dbReference type="Proteomes" id="UP000559256">
    <property type="component" value="Unassembled WGS sequence"/>
</dbReference>
<sequence>MGFQALVPDVLHWLGIGANGRGSVGALDEKKRGRVDNMVSMSDMKYGAVVGSGIDVGRRPPNPSRPILVLKWTPRSPVDISLTGKA</sequence>
<accession>A0A8H5LHM6</accession>
<gene>
    <name evidence="1" type="ORF">D9758_012503</name>
</gene>
<evidence type="ECO:0000313" key="1">
    <source>
        <dbReference type="EMBL" id="KAF5357472.1"/>
    </source>
</evidence>
<dbReference type="OrthoDB" id="57939at2759"/>
<comment type="caution">
    <text evidence="1">The sequence shown here is derived from an EMBL/GenBank/DDBJ whole genome shotgun (WGS) entry which is preliminary data.</text>
</comment>
<reference evidence="1 2" key="1">
    <citation type="journal article" date="2020" name="ISME J.">
        <title>Uncovering the hidden diversity of litter-decomposition mechanisms in mushroom-forming fungi.</title>
        <authorList>
            <person name="Floudas D."/>
            <person name="Bentzer J."/>
            <person name="Ahren D."/>
            <person name="Johansson T."/>
            <person name="Persson P."/>
            <person name="Tunlid A."/>
        </authorList>
    </citation>
    <scope>NUCLEOTIDE SEQUENCE [LARGE SCALE GENOMIC DNA]</scope>
    <source>
        <strain evidence="1 2">CBS 291.85</strain>
    </source>
</reference>